<dbReference type="InterPro" id="IPR046408">
    <property type="entry name" value="CIAPIN1"/>
</dbReference>
<evidence type="ECO:0000256" key="4">
    <source>
        <dbReference type="ARBA" id="ARBA00022490"/>
    </source>
</evidence>
<feature type="domain" description="Anamorsin C-terminal" evidence="12">
    <location>
        <begin position="192"/>
        <end position="228"/>
    </location>
</feature>
<evidence type="ECO:0000256" key="2">
    <source>
        <dbReference type="ARBA" id="ARBA00008169"/>
    </source>
</evidence>
<gene>
    <name evidence="13" type="ORF">WJX73_007288</name>
</gene>
<comment type="subcellular location">
    <subcellularLocation>
        <location evidence="10">Cytoplasm</location>
    </subcellularLocation>
    <subcellularLocation>
        <location evidence="10">Mitochondrion intermembrane space</location>
    </subcellularLocation>
</comment>
<dbReference type="PANTHER" id="PTHR13273">
    <property type="entry name" value="ANAMORSIN"/>
    <property type="match status" value="1"/>
</dbReference>
<proteinExistence type="inferred from homology"/>
<dbReference type="EMBL" id="JALJOQ010000028">
    <property type="protein sequence ID" value="KAK9808035.1"/>
    <property type="molecule type" value="Genomic_DNA"/>
</dbReference>
<comment type="domain">
    <text evidence="10">The C-terminal domain binds 2 Fe-S clusters but is otherwise mostly in an intrinsically disordered conformation.</text>
</comment>
<comment type="similarity">
    <text evidence="2 10">Belongs to the anamorsin family.</text>
</comment>
<evidence type="ECO:0000259" key="12">
    <source>
        <dbReference type="Pfam" id="PF05093"/>
    </source>
</evidence>
<evidence type="ECO:0000256" key="3">
    <source>
        <dbReference type="ARBA" id="ARBA00022485"/>
    </source>
</evidence>
<evidence type="ECO:0000313" key="13">
    <source>
        <dbReference type="EMBL" id="KAK9808035.1"/>
    </source>
</evidence>
<dbReference type="GO" id="GO:0046872">
    <property type="term" value="F:metal ion binding"/>
    <property type="evidence" value="ECO:0007669"/>
    <property type="project" value="UniProtKB-KW"/>
</dbReference>
<comment type="caution">
    <text evidence="13">The sequence shown here is derived from an EMBL/GenBank/DDBJ whole genome shotgun (WGS) entry which is preliminary data.</text>
</comment>
<feature type="binding site" evidence="10">
    <location>
        <position position="160"/>
    </location>
    <ligand>
        <name>[2Fe-2S] cluster</name>
        <dbReference type="ChEBI" id="CHEBI:190135"/>
    </ligand>
</feature>
<evidence type="ECO:0000256" key="6">
    <source>
        <dbReference type="ARBA" id="ARBA00022723"/>
    </source>
</evidence>
<keyword evidence="7 10" id="KW-0408">Iron</keyword>
<dbReference type="PANTHER" id="PTHR13273:SF14">
    <property type="entry name" value="ANAMORSIN"/>
    <property type="match status" value="1"/>
</dbReference>
<feature type="binding site" evidence="10">
    <location>
        <position position="170"/>
    </location>
    <ligand>
        <name>[2Fe-2S] cluster</name>
        <dbReference type="ChEBI" id="CHEBI:190135"/>
    </ligand>
</feature>
<evidence type="ECO:0000256" key="7">
    <source>
        <dbReference type="ARBA" id="ARBA00023004"/>
    </source>
</evidence>
<evidence type="ECO:0000256" key="11">
    <source>
        <dbReference type="SAM" id="MobiDB-lite"/>
    </source>
</evidence>
<protein>
    <recommendedName>
        <fullName evidence="10">Anamorsin homolog</fullName>
    </recommendedName>
    <alternativeName>
        <fullName evidence="10">Fe-S cluster assembly protein DRE2 homolog</fullName>
    </alternativeName>
</protein>
<feature type="binding site" evidence="10">
    <location>
        <position position="167"/>
    </location>
    <ligand>
        <name>[2Fe-2S] cluster</name>
        <dbReference type="ChEBI" id="CHEBI:190135"/>
    </ligand>
</feature>
<feature type="binding site" evidence="10">
    <location>
        <position position="212"/>
    </location>
    <ligand>
        <name>[4Fe-4S] cluster</name>
        <dbReference type="ChEBI" id="CHEBI:49883"/>
    </ligand>
</feature>
<dbReference type="GO" id="GO:0016226">
    <property type="term" value="P:iron-sulfur cluster assembly"/>
    <property type="evidence" value="ECO:0007669"/>
    <property type="project" value="UniProtKB-UniRule"/>
</dbReference>
<feature type="binding site" evidence="10">
    <location>
        <position position="172"/>
    </location>
    <ligand>
        <name>[2Fe-2S] cluster</name>
        <dbReference type="ChEBI" id="CHEBI:190135"/>
    </ligand>
</feature>
<feature type="binding site" evidence="10">
    <location>
        <position position="209"/>
    </location>
    <ligand>
        <name>[4Fe-4S] cluster</name>
        <dbReference type="ChEBI" id="CHEBI:49883"/>
    </ligand>
</feature>
<keyword evidence="8 10" id="KW-0411">Iron-sulfur</keyword>
<comment type="cofactor">
    <cofactor evidence="1 10">
        <name>[4Fe-4S] cluster</name>
        <dbReference type="ChEBI" id="CHEBI:49883"/>
    </cofactor>
</comment>
<feature type="binding site" evidence="10">
    <location>
        <position position="201"/>
    </location>
    <ligand>
        <name>[4Fe-4S] cluster</name>
        <dbReference type="ChEBI" id="CHEBI:49883"/>
    </ligand>
</feature>
<comment type="function">
    <text evidence="10">Component of the cytosolic iron-sulfur (Fe-S) protein assembly (CIA) machinery. Required for the maturation of extramitochondrial Fe-S proteins. Part of an electron transfer chain functioning in an early step of cytosolic Fe-S biogenesis, facilitating the de novo assembly of a [4Fe-4S] cluster on the cytosolic Fe-S scaffold complex. Electrons are transferred from NADPH via a FAD- and FMN-containing diflavin oxidoreductase. Together with the diflavin oxidoreductase, also required for the assembly of the diferric tyrosyl radical cofactor of ribonucleotide reductase (RNR), probably by providing electrons for reduction during radical cofactor maturation in the catalytic small subunit.</text>
</comment>
<dbReference type="GO" id="GO:0005758">
    <property type="term" value="C:mitochondrial intermembrane space"/>
    <property type="evidence" value="ECO:0007669"/>
    <property type="project" value="UniProtKB-SubCell"/>
</dbReference>
<dbReference type="Pfam" id="PF05093">
    <property type="entry name" value="CIAPIN1"/>
    <property type="match status" value="1"/>
</dbReference>
<feature type="binding site" evidence="10">
    <location>
        <position position="198"/>
    </location>
    <ligand>
        <name>[4Fe-4S] cluster</name>
        <dbReference type="ChEBI" id="CHEBI:49883"/>
    </ligand>
</feature>
<evidence type="ECO:0000256" key="8">
    <source>
        <dbReference type="ARBA" id="ARBA00023014"/>
    </source>
</evidence>
<sequence length="237" mass="24802">MSRSNLRGFHDASFVGRLSGVLQSGGKLLVQEAVSATQQDTLQQQVLLGGLTDIRACPDFASLPPGSMGQLLTVEATRPSWESGARSAISLKPKAKVPNGTANGVHSAQSPTQAHSNGTATDKHKIWSLPVSADDELMDEDELLTEEDRQRPEVPSGAACPPTKKACANCSCGRAEAEAAGVKADLTPDMLDNPQSACGSCGLGDAFRCSTCPYRGLPKFKTGEKIALSSDFLTADA</sequence>
<feature type="compositionally biased region" description="Polar residues" evidence="11">
    <location>
        <begin position="100"/>
        <end position="120"/>
    </location>
</feature>
<comment type="domain">
    <text evidence="10">The N-terminal domain has structural similarity with S-adenosyl-L-methionine-dependent methyltransferases, but does not bind S-adenosyl-L-methionine. It is required for correct assembly of the 2 Fe-S clusters.</text>
</comment>
<evidence type="ECO:0000256" key="5">
    <source>
        <dbReference type="ARBA" id="ARBA00022714"/>
    </source>
</evidence>
<name>A0AAW1PE17_9CHLO</name>
<organism evidence="13 14">
    <name type="scientific">Symbiochloris irregularis</name>
    <dbReference type="NCBI Taxonomy" id="706552"/>
    <lineage>
        <taxon>Eukaryota</taxon>
        <taxon>Viridiplantae</taxon>
        <taxon>Chlorophyta</taxon>
        <taxon>core chlorophytes</taxon>
        <taxon>Trebouxiophyceae</taxon>
        <taxon>Trebouxiales</taxon>
        <taxon>Trebouxiaceae</taxon>
        <taxon>Symbiochloris</taxon>
    </lineage>
</organism>
<evidence type="ECO:0000256" key="9">
    <source>
        <dbReference type="ARBA" id="ARBA00023128"/>
    </source>
</evidence>
<comment type="subunit">
    <text evidence="10">Monomer.</text>
</comment>
<keyword evidence="9 10" id="KW-0496">Mitochondrion</keyword>
<dbReference type="GO" id="GO:0051537">
    <property type="term" value="F:2 iron, 2 sulfur cluster binding"/>
    <property type="evidence" value="ECO:0007669"/>
    <property type="project" value="UniProtKB-UniRule"/>
</dbReference>
<evidence type="ECO:0000256" key="1">
    <source>
        <dbReference type="ARBA" id="ARBA00001966"/>
    </source>
</evidence>
<keyword evidence="6 10" id="KW-0479">Metal-binding</keyword>
<keyword evidence="5 10" id="KW-0001">2Fe-2S</keyword>
<dbReference type="GO" id="GO:0009055">
    <property type="term" value="F:electron transfer activity"/>
    <property type="evidence" value="ECO:0007669"/>
    <property type="project" value="UniProtKB-UniRule"/>
</dbReference>
<keyword evidence="4 10" id="KW-0963">Cytoplasm</keyword>
<comment type="cofactor">
    <cofactor evidence="10">
        <name>[2Fe-2S] cluster</name>
        <dbReference type="ChEBI" id="CHEBI:190135"/>
    </cofactor>
</comment>
<comment type="caution">
    <text evidence="10">Lacks conserved residue(s) required for the propagation of feature annotation.</text>
</comment>
<feature type="short sequence motif" description="Cx2C motif 1" evidence="10">
    <location>
        <begin position="198"/>
        <end position="201"/>
    </location>
</feature>
<keyword evidence="3 10" id="KW-0004">4Fe-4S</keyword>
<dbReference type="InterPro" id="IPR007785">
    <property type="entry name" value="Anamorsin"/>
</dbReference>
<evidence type="ECO:0000313" key="14">
    <source>
        <dbReference type="Proteomes" id="UP001465755"/>
    </source>
</evidence>
<accession>A0AAW1PE17</accession>
<reference evidence="13 14" key="1">
    <citation type="journal article" date="2024" name="Nat. Commun.">
        <title>Phylogenomics reveals the evolutionary origins of lichenization in chlorophyte algae.</title>
        <authorList>
            <person name="Puginier C."/>
            <person name="Libourel C."/>
            <person name="Otte J."/>
            <person name="Skaloud P."/>
            <person name="Haon M."/>
            <person name="Grisel S."/>
            <person name="Petersen M."/>
            <person name="Berrin J.G."/>
            <person name="Delaux P.M."/>
            <person name="Dal Grande F."/>
            <person name="Keller J."/>
        </authorList>
    </citation>
    <scope>NUCLEOTIDE SEQUENCE [LARGE SCALE GENOMIC DNA]</scope>
    <source>
        <strain evidence="13 14">SAG 2036</strain>
    </source>
</reference>
<dbReference type="Gene3D" id="3.40.50.150">
    <property type="entry name" value="Vaccinia Virus protein VP39"/>
    <property type="match status" value="1"/>
</dbReference>
<feature type="short sequence motif" description="Cx2C motif 2" evidence="10">
    <location>
        <begin position="209"/>
        <end position="212"/>
    </location>
</feature>
<dbReference type="AlphaFoldDB" id="A0AAW1PE17"/>
<dbReference type="GO" id="GO:0051539">
    <property type="term" value="F:4 iron, 4 sulfur cluster binding"/>
    <property type="evidence" value="ECO:0007669"/>
    <property type="project" value="UniProtKB-KW"/>
</dbReference>
<evidence type="ECO:0000256" key="10">
    <source>
        <dbReference type="HAMAP-Rule" id="MF_03115"/>
    </source>
</evidence>
<feature type="region of interest" description="Disordered" evidence="11">
    <location>
        <begin position="95"/>
        <end position="123"/>
    </location>
</feature>
<comment type="domain">
    <text evidence="10">The twin Cx2C motifs are involved in the recognition by the mitochondrial MIA40-ERV1 disulfide relay system. The formation of 2 disulfide bonds in the Cx2C motifs through dithiol/disulfide exchange reactions effectively traps the protein in the mitochondrial intermembrane space.</text>
</comment>
<feature type="region of interest" description="Fe-S binding site B" evidence="10">
    <location>
        <begin position="198"/>
        <end position="212"/>
    </location>
</feature>
<dbReference type="InterPro" id="IPR029063">
    <property type="entry name" value="SAM-dependent_MTases_sf"/>
</dbReference>
<keyword evidence="14" id="KW-1185">Reference proteome</keyword>
<dbReference type="Proteomes" id="UP001465755">
    <property type="component" value="Unassembled WGS sequence"/>
</dbReference>
<dbReference type="HAMAP" id="MF_03115">
    <property type="entry name" value="Anamorsin"/>
    <property type="match status" value="1"/>
</dbReference>